<protein>
    <submittedName>
        <fullName evidence="7">Uncharacterized protein</fullName>
    </submittedName>
</protein>
<dbReference type="GO" id="GO:0016887">
    <property type="term" value="F:ATP hydrolysis activity"/>
    <property type="evidence" value="ECO:0007669"/>
    <property type="project" value="InterPro"/>
</dbReference>
<dbReference type="OrthoDB" id="10251185at2759"/>
<dbReference type="InterPro" id="IPR020618">
    <property type="entry name" value="Adenyl_kinase_AK6"/>
</dbReference>
<evidence type="ECO:0000256" key="6">
    <source>
        <dbReference type="ARBA" id="ARBA00022840"/>
    </source>
</evidence>
<keyword evidence="4" id="KW-0547">Nucleotide-binding</keyword>
<dbReference type="GO" id="GO:0005737">
    <property type="term" value="C:cytoplasm"/>
    <property type="evidence" value="ECO:0007669"/>
    <property type="project" value="TreeGrafter"/>
</dbReference>
<keyword evidence="2" id="KW-0698">rRNA processing</keyword>
<evidence type="ECO:0000313" key="8">
    <source>
        <dbReference type="Proteomes" id="UP000271889"/>
    </source>
</evidence>
<name>A0A3P6TCC0_CYLGO</name>
<dbReference type="InterPro" id="IPR027417">
    <property type="entry name" value="P-loop_NTPase"/>
</dbReference>
<keyword evidence="5" id="KW-0418">Kinase</keyword>
<dbReference type="PANTHER" id="PTHR12595:SF0">
    <property type="entry name" value="ADENYLATE KINASE ISOENZYME 6"/>
    <property type="match status" value="1"/>
</dbReference>
<evidence type="ECO:0000256" key="3">
    <source>
        <dbReference type="ARBA" id="ARBA00022679"/>
    </source>
</evidence>
<accession>A0A3P6TCC0</accession>
<evidence type="ECO:0000256" key="1">
    <source>
        <dbReference type="ARBA" id="ARBA00022517"/>
    </source>
</evidence>
<reference evidence="7 8" key="1">
    <citation type="submission" date="2018-11" db="EMBL/GenBank/DDBJ databases">
        <authorList>
            <consortium name="Pathogen Informatics"/>
        </authorList>
    </citation>
    <scope>NUCLEOTIDE SEQUENCE [LARGE SCALE GENOMIC DNA]</scope>
</reference>
<proteinExistence type="predicted"/>
<dbReference type="GO" id="GO:0005634">
    <property type="term" value="C:nucleus"/>
    <property type="evidence" value="ECO:0007669"/>
    <property type="project" value="TreeGrafter"/>
</dbReference>
<evidence type="ECO:0000313" key="7">
    <source>
        <dbReference type="EMBL" id="VDK64394.1"/>
    </source>
</evidence>
<gene>
    <name evidence="7" type="ORF">CGOC_LOCUS5858</name>
</gene>
<dbReference type="Gene3D" id="3.40.50.300">
    <property type="entry name" value="P-loop containing nucleotide triphosphate hydrolases"/>
    <property type="match status" value="1"/>
</dbReference>
<keyword evidence="6" id="KW-0067">ATP-binding</keyword>
<dbReference type="PANTHER" id="PTHR12595">
    <property type="entry name" value="POS9-ACTIVATING FACTOR FAP7-RELATED"/>
    <property type="match status" value="1"/>
</dbReference>
<evidence type="ECO:0000256" key="4">
    <source>
        <dbReference type="ARBA" id="ARBA00022741"/>
    </source>
</evidence>
<dbReference type="GO" id="GO:0006364">
    <property type="term" value="P:rRNA processing"/>
    <property type="evidence" value="ECO:0007669"/>
    <property type="project" value="UniProtKB-KW"/>
</dbReference>
<dbReference type="Proteomes" id="UP000271889">
    <property type="component" value="Unassembled WGS sequence"/>
</dbReference>
<keyword evidence="1" id="KW-0690">Ribosome biogenesis</keyword>
<sequence length="61" mass="7147">MAKILQIRENIECEIFGSLLEEAKDSYKEDIIHELKSETVDQMHANVDYVCQLVSEWHPAR</sequence>
<dbReference type="GO" id="GO:0005524">
    <property type="term" value="F:ATP binding"/>
    <property type="evidence" value="ECO:0007669"/>
    <property type="project" value="UniProtKB-KW"/>
</dbReference>
<evidence type="ECO:0000256" key="2">
    <source>
        <dbReference type="ARBA" id="ARBA00022552"/>
    </source>
</evidence>
<dbReference type="EMBL" id="UYRV01018214">
    <property type="protein sequence ID" value="VDK64394.1"/>
    <property type="molecule type" value="Genomic_DNA"/>
</dbReference>
<evidence type="ECO:0000256" key="5">
    <source>
        <dbReference type="ARBA" id="ARBA00022777"/>
    </source>
</evidence>
<organism evidence="7 8">
    <name type="scientific">Cylicostephanus goldi</name>
    <name type="common">Nematode worm</name>
    <dbReference type="NCBI Taxonomy" id="71465"/>
    <lineage>
        <taxon>Eukaryota</taxon>
        <taxon>Metazoa</taxon>
        <taxon>Ecdysozoa</taxon>
        <taxon>Nematoda</taxon>
        <taxon>Chromadorea</taxon>
        <taxon>Rhabditida</taxon>
        <taxon>Rhabditina</taxon>
        <taxon>Rhabditomorpha</taxon>
        <taxon>Strongyloidea</taxon>
        <taxon>Strongylidae</taxon>
        <taxon>Cylicostephanus</taxon>
    </lineage>
</organism>
<dbReference type="GO" id="GO:0004017">
    <property type="term" value="F:AMP kinase activity"/>
    <property type="evidence" value="ECO:0007669"/>
    <property type="project" value="InterPro"/>
</dbReference>
<dbReference type="AlphaFoldDB" id="A0A3P6TCC0"/>
<keyword evidence="3" id="KW-0808">Transferase</keyword>
<keyword evidence="8" id="KW-1185">Reference proteome</keyword>